<dbReference type="InterPro" id="IPR057580">
    <property type="entry name" value="Deam_C"/>
</dbReference>
<sequence>MGFYIGDGKVAYGVNQTSNQRVNSSGVGKKNDFITDKKWNQFKNNPSRDVNVFLETLHAEGQAIAGLGDVRGKNIYIKLKSPSSYKGLTTPCGFCQGDMASLAQYKGANSLTIEGADGTYYWNSSFGKGKLYRVDSTSPVFSTDSAFPNNEKNNK</sequence>
<proteinExistence type="predicted"/>
<name>A0A510JZD4_9FUSO</name>
<dbReference type="RefSeq" id="WP_146998333.1">
    <property type="nucleotide sequence ID" value="NZ_AP019831.1"/>
</dbReference>
<dbReference type="AlphaFoldDB" id="A0A510JZD4"/>
<evidence type="ECO:0000259" key="1">
    <source>
        <dbReference type="Pfam" id="PF24241"/>
    </source>
</evidence>
<dbReference type="EMBL" id="AP019831">
    <property type="protein sequence ID" value="BBM44749.1"/>
    <property type="molecule type" value="Genomic_DNA"/>
</dbReference>
<evidence type="ECO:0000313" key="3">
    <source>
        <dbReference type="Proteomes" id="UP000422644"/>
    </source>
</evidence>
<dbReference type="Pfam" id="PF24241">
    <property type="entry name" value="Deam_C"/>
    <property type="match status" value="1"/>
</dbReference>
<gene>
    <name evidence="2" type="ORF">JMUB3870_0867</name>
</gene>
<dbReference type="Proteomes" id="UP000422644">
    <property type="component" value="Chromosome"/>
</dbReference>
<keyword evidence="3" id="KW-1185">Reference proteome</keyword>
<feature type="domain" description="Putative cytidine deaminase C-terminal" evidence="1">
    <location>
        <begin position="7"/>
        <end position="125"/>
    </location>
</feature>
<evidence type="ECO:0000313" key="2">
    <source>
        <dbReference type="EMBL" id="BBM44749.1"/>
    </source>
</evidence>
<protein>
    <recommendedName>
        <fullName evidence="1">Putative cytidine deaminase C-terminal domain-containing protein</fullName>
    </recommendedName>
</protein>
<reference evidence="2 3" key="1">
    <citation type="submission" date="2019-07" db="EMBL/GenBank/DDBJ databases">
        <title>Complete Genome Sequence of Leptotrichia trevisanii Strain JMUB3870.</title>
        <authorList>
            <person name="Watanabe S."/>
            <person name="Cui L."/>
        </authorList>
    </citation>
    <scope>NUCLEOTIDE SEQUENCE [LARGE SCALE GENOMIC DNA]</scope>
    <source>
        <strain evidence="2 3">JMUB3870</strain>
    </source>
</reference>
<accession>A0A510JZD4</accession>
<organism evidence="2 3">
    <name type="scientific">Leptotrichia trevisanii</name>
    <dbReference type="NCBI Taxonomy" id="109328"/>
    <lineage>
        <taxon>Bacteria</taxon>
        <taxon>Fusobacteriati</taxon>
        <taxon>Fusobacteriota</taxon>
        <taxon>Fusobacteriia</taxon>
        <taxon>Fusobacteriales</taxon>
        <taxon>Leptotrichiaceae</taxon>
        <taxon>Leptotrichia</taxon>
    </lineage>
</organism>